<name>A0ABX7SGG0_9BIFI</name>
<gene>
    <name evidence="1" type="ORF">BSD967_03865</name>
</gene>
<evidence type="ECO:0000313" key="2">
    <source>
        <dbReference type="Proteomes" id="UP000663729"/>
    </source>
</evidence>
<dbReference type="EMBL" id="CP071732">
    <property type="protein sequence ID" value="QTB91558.1"/>
    <property type="molecule type" value="Genomic_DNA"/>
</dbReference>
<organism evidence="1 2">
    <name type="scientific">Bifidobacterium saguini</name>
    <dbReference type="NCBI Taxonomy" id="762210"/>
    <lineage>
        <taxon>Bacteria</taxon>
        <taxon>Bacillati</taxon>
        <taxon>Actinomycetota</taxon>
        <taxon>Actinomycetes</taxon>
        <taxon>Bifidobacteriales</taxon>
        <taxon>Bifidobacteriaceae</taxon>
        <taxon>Bifidobacterium</taxon>
    </lineage>
</organism>
<reference evidence="1 2" key="1">
    <citation type="submission" date="2021-03" db="EMBL/GenBank/DDBJ databases">
        <title>Genome sequencing of Bifidobacterium saguini DSMZ 23967.</title>
        <authorList>
            <person name="Kim J."/>
        </authorList>
    </citation>
    <scope>NUCLEOTIDE SEQUENCE [LARGE SCALE GENOMIC DNA]</scope>
    <source>
        <strain evidence="1 2">DSMZ 23967</strain>
    </source>
</reference>
<accession>A0ABX7SGG0</accession>
<dbReference type="RefSeq" id="WP_152597153.1">
    <property type="nucleotide sequence ID" value="NZ_CP071732.1"/>
</dbReference>
<evidence type="ECO:0000313" key="1">
    <source>
        <dbReference type="EMBL" id="QTB91558.1"/>
    </source>
</evidence>
<proteinExistence type="predicted"/>
<protein>
    <submittedName>
        <fullName evidence="1">Uncharacterized protein</fullName>
    </submittedName>
</protein>
<keyword evidence="2" id="KW-1185">Reference proteome</keyword>
<dbReference type="Proteomes" id="UP000663729">
    <property type="component" value="Chromosome"/>
</dbReference>
<sequence length="349" mass="39456">MGMDSENTGGSALIRVPLEERFRRLVGCRHTSPDYAASVIRDVARMTLREYCAAAVALGIEVHEPQQKEETNFEDSDSPENNFSDLDLDDIDFEDLAFKDFDPDEFENNERQELFYAELKNAIEAIDTAGQEVKISLDMSVASLARLLRTRLLRLDADNLWYTPDHSESARKITDALECFVRPLEVDPKASGERREHRRKSKERQRWVEFTKPLESKSGKARRIPRIPLDQRLKESQNKASCNNGSCADNLLDTLRRLPLADYFEGCSLLVGVATVAPMRKMALARSEQLDVPAFPLLGEASYVQAQAAKSYWIEREECVTRPMGDEDADVNLVSIIAPLAKMADFHLA</sequence>